<keyword evidence="2" id="KW-1185">Reference proteome</keyword>
<dbReference type="EMBL" id="FOFR01000002">
    <property type="protein sequence ID" value="SEQ21974.1"/>
    <property type="molecule type" value="Genomic_DNA"/>
</dbReference>
<dbReference type="Proteomes" id="UP000199352">
    <property type="component" value="Unassembled WGS sequence"/>
</dbReference>
<organism evidence="1 2">
    <name type="scientific">Lentzea xinjiangensis</name>
    <dbReference type="NCBI Taxonomy" id="402600"/>
    <lineage>
        <taxon>Bacteria</taxon>
        <taxon>Bacillati</taxon>
        <taxon>Actinomycetota</taxon>
        <taxon>Actinomycetes</taxon>
        <taxon>Pseudonocardiales</taxon>
        <taxon>Pseudonocardiaceae</taxon>
        <taxon>Lentzea</taxon>
    </lineage>
</organism>
<sequence>MDVPGWLAVLPHGEHIASSLRTAAVPVVVSEDIEAAVGAAELPVVLIGHRTGAPAAVRYAQTRSGLAALVLVSPVLGMWDGASDELADLMDEVSFGPALGDLPTLWLHGSDDEIVPISDTRAGTDRIRGSAFEEHVADGLLTDAEAVTRVLEFVRRVV</sequence>
<dbReference type="Gene3D" id="3.40.50.1820">
    <property type="entry name" value="alpha/beta hydrolase"/>
    <property type="match status" value="1"/>
</dbReference>
<dbReference type="SUPFAM" id="SSF53474">
    <property type="entry name" value="alpha/beta-Hydrolases"/>
    <property type="match status" value="1"/>
</dbReference>
<dbReference type="InterPro" id="IPR029058">
    <property type="entry name" value="AB_hydrolase_fold"/>
</dbReference>
<dbReference type="OrthoDB" id="9806902at2"/>
<evidence type="ECO:0008006" key="3">
    <source>
        <dbReference type="Google" id="ProtNLM"/>
    </source>
</evidence>
<name>A0A1H9E895_9PSEU</name>
<protein>
    <recommendedName>
        <fullName evidence="3">Alpha/beta hydrolase family protein</fullName>
    </recommendedName>
</protein>
<evidence type="ECO:0000313" key="2">
    <source>
        <dbReference type="Proteomes" id="UP000199352"/>
    </source>
</evidence>
<accession>A0A1H9E895</accession>
<dbReference type="RefSeq" id="WP_089949853.1">
    <property type="nucleotide sequence ID" value="NZ_FOFR01000002.1"/>
</dbReference>
<gene>
    <name evidence="1" type="ORF">SAMN05216188_102447</name>
</gene>
<dbReference type="STRING" id="402600.SAMN05216188_102447"/>
<proteinExistence type="predicted"/>
<reference evidence="2" key="1">
    <citation type="submission" date="2016-10" db="EMBL/GenBank/DDBJ databases">
        <authorList>
            <person name="Varghese N."/>
            <person name="Submissions S."/>
        </authorList>
    </citation>
    <scope>NUCLEOTIDE SEQUENCE [LARGE SCALE GENOMIC DNA]</scope>
    <source>
        <strain evidence="2">CGMCC 4.3525</strain>
    </source>
</reference>
<dbReference type="AlphaFoldDB" id="A0A1H9E895"/>
<evidence type="ECO:0000313" key="1">
    <source>
        <dbReference type="EMBL" id="SEQ21974.1"/>
    </source>
</evidence>